<dbReference type="AlphaFoldDB" id="A0A9D1MXT2"/>
<evidence type="ECO:0000313" key="2">
    <source>
        <dbReference type="Proteomes" id="UP000886852"/>
    </source>
</evidence>
<dbReference type="Pfam" id="PF13238">
    <property type="entry name" value="AAA_18"/>
    <property type="match status" value="1"/>
</dbReference>
<name>A0A9D1MXT2_9BACT</name>
<reference evidence="1" key="1">
    <citation type="submission" date="2020-10" db="EMBL/GenBank/DDBJ databases">
        <authorList>
            <person name="Gilroy R."/>
        </authorList>
    </citation>
    <scope>NUCLEOTIDE SEQUENCE</scope>
    <source>
        <strain evidence="1">ChiHjej12B11-7776</strain>
    </source>
</reference>
<organism evidence="1 2">
    <name type="scientific">Candidatus Fimimonas merdipullorum</name>
    <dbReference type="NCBI Taxonomy" id="2840822"/>
    <lineage>
        <taxon>Bacteria</taxon>
        <taxon>Pseudomonadati</taxon>
        <taxon>Myxococcota</taxon>
        <taxon>Myxococcia</taxon>
        <taxon>Myxococcales</taxon>
        <taxon>Cystobacterineae</taxon>
        <taxon>Myxococcaceae</taxon>
        <taxon>Myxococcaceae incertae sedis</taxon>
        <taxon>Candidatus Fimimonas</taxon>
    </lineage>
</organism>
<gene>
    <name evidence="1" type="ORF">IAC72_05475</name>
</gene>
<accession>A0A9D1MXT2</accession>
<dbReference type="Proteomes" id="UP000886852">
    <property type="component" value="Unassembled WGS sequence"/>
</dbReference>
<reference evidence="1" key="2">
    <citation type="journal article" date="2021" name="PeerJ">
        <title>Extensive microbial diversity within the chicken gut microbiome revealed by metagenomics and culture.</title>
        <authorList>
            <person name="Gilroy R."/>
            <person name="Ravi A."/>
            <person name="Getino M."/>
            <person name="Pursley I."/>
            <person name="Horton D.L."/>
            <person name="Alikhan N.F."/>
            <person name="Baker D."/>
            <person name="Gharbi K."/>
            <person name="Hall N."/>
            <person name="Watson M."/>
            <person name="Adriaenssens E.M."/>
            <person name="Foster-Nyarko E."/>
            <person name="Jarju S."/>
            <person name="Secka A."/>
            <person name="Antonio M."/>
            <person name="Oren A."/>
            <person name="Chaudhuri R.R."/>
            <person name="La Ragione R."/>
            <person name="Hildebrand F."/>
            <person name="Pallen M.J."/>
        </authorList>
    </citation>
    <scope>NUCLEOTIDE SEQUENCE</scope>
    <source>
        <strain evidence="1">ChiHjej12B11-7776</strain>
    </source>
</reference>
<comment type="caution">
    <text evidence="1">The sequence shown here is derived from an EMBL/GenBank/DDBJ whole genome shotgun (WGS) entry which is preliminary data.</text>
</comment>
<proteinExistence type="predicted"/>
<sequence>MKTLYFIGGPMGVGKTAACKILKTMLDKCVFLDGDWCWDMHPFQLTEETKAVAIENAAFILNNFLHCSAYENVVFCWVMQYQSTIDALLSRLDLNGCAVKNVSLVCDASSLKARLQKDLDSGVRGCKDIFEKSFARLPLYYGLNTAKLDTSGMSSVQVAQALLDMPTSSPQK</sequence>
<dbReference type="Gene3D" id="3.40.50.300">
    <property type="entry name" value="P-loop containing nucleotide triphosphate hydrolases"/>
    <property type="match status" value="1"/>
</dbReference>
<dbReference type="SUPFAM" id="SSF52540">
    <property type="entry name" value="P-loop containing nucleoside triphosphate hydrolases"/>
    <property type="match status" value="1"/>
</dbReference>
<dbReference type="InterPro" id="IPR027417">
    <property type="entry name" value="P-loop_NTPase"/>
</dbReference>
<protein>
    <submittedName>
        <fullName evidence="1">AAA family ATPase</fullName>
    </submittedName>
</protein>
<dbReference type="EMBL" id="DVOC01000097">
    <property type="protein sequence ID" value="HIU91439.1"/>
    <property type="molecule type" value="Genomic_DNA"/>
</dbReference>
<evidence type="ECO:0000313" key="1">
    <source>
        <dbReference type="EMBL" id="HIU91439.1"/>
    </source>
</evidence>